<evidence type="ECO:0000313" key="2">
    <source>
        <dbReference type="EMBL" id="CAA6825128.1"/>
    </source>
</evidence>
<accession>A0A6S6UAL0</accession>
<proteinExistence type="predicted"/>
<reference evidence="2" key="1">
    <citation type="submission" date="2020-01" db="EMBL/GenBank/DDBJ databases">
        <authorList>
            <person name="Meier V. D."/>
            <person name="Meier V D."/>
        </authorList>
    </citation>
    <scope>NUCLEOTIDE SEQUENCE</scope>
    <source>
        <strain evidence="2">HLG_WM_MAG_01</strain>
    </source>
</reference>
<keyword evidence="1" id="KW-0732">Signal</keyword>
<name>A0A6S6UAL0_9BACT</name>
<dbReference type="AlphaFoldDB" id="A0A6S6UAL0"/>
<feature type="signal peptide" evidence="1">
    <location>
        <begin position="1"/>
        <end position="22"/>
    </location>
</feature>
<organism evidence="2">
    <name type="scientific">uncultured Sulfurovum sp</name>
    <dbReference type="NCBI Taxonomy" id="269237"/>
    <lineage>
        <taxon>Bacteria</taxon>
        <taxon>Pseudomonadati</taxon>
        <taxon>Campylobacterota</taxon>
        <taxon>Epsilonproteobacteria</taxon>
        <taxon>Campylobacterales</taxon>
        <taxon>Sulfurovaceae</taxon>
        <taxon>Sulfurovum</taxon>
        <taxon>environmental samples</taxon>
    </lineage>
</organism>
<gene>
    <name evidence="2" type="ORF">HELGO_WM7055</name>
</gene>
<dbReference type="EMBL" id="CACVAS010000128">
    <property type="protein sequence ID" value="CAA6825128.1"/>
    <property type="molecule type" value="Genomic_DNA"/>
</dbReference>
<feature type="chain" id="PRO_5028460510" description="Lipoprotein" evidence="1">
    <location>
        <begin position="23"/>
        <end position="74"/>
    </location>
</feature>
<dbReference type="PROSITE" id="PS51257">
    <property type="entry name" value="PROKAR_LIPOPROTEIN"/>
    <property type="match status" value="1"/>
</dbReference>
<evidence type="ECO:0000256" key="1">
    <source>
        <dbReference type="SAM" id="SignalP"/>
    </source>
</evidence>
<protein>
    <recommendedName>
        <fullName evidence="3">Lipoprotein</fullName>
    </recommendedName>
</protein>
<evidence type="ECO:0008006" key="3">
    <source>
        <dbReference type="Google" id="ProtNLM"/>
    </source>
</evidence>
<sequence>MKIYRILGLSVVTVLLSGCVSSDFMNTGKRTIYPCSIGCGDKRITPPKGYVYYNNRVMKLSEFNRITGQNIVVQ</sequence>